<evidence type="ECO:0008006" key="3">
    <source>
        <dbReference type="Google" id="ProtNLM"/>
    </source>
</evidence>
<evidence type="ECO:0000313" key="1">
    <source>
        <dbReference type="EMBL" id="ESQ92577.1"/>
    </source>
</evidence>
<name>V4PF54_9CAUL</name>
<dbReference type="AlphaFoldDB" id="V4PF54"/>
<keyword evidence="2" id="KW-1185">Reference proteome</keyword>
<dbReference type="EMBL" id="AWGB01000012">
    <property type="protein sequence ID" value="ESQ92577.1"/>
    <property type="molecule type" value="Genomic_DNA"/>
</dbReference>
<reference evidence="1 2" key="1">
    <citation type="journal article" date="2014" name="Nature">
        <title>Sequential evolution of bacterial morphology by co-option of a developmental regulator.</title>
        <authorList>
            <person name="Jiang C."/>
            <person name="Brown P.J."/>
            <person name="Ducret A."/>
            <person name="Brun Y.V."/>
        </authorList>
    </citation>
    <scope>NUCLEOTIDE SEQUENCE [LARGE SCALE GENOMIC DNA]</scope>
    <source>
        <strain evidence="1 2">DSM 16100</strain>
    </source>
</reference>
<dbReference type="PATRIC" id="fig|1121022.4.peg.1614"/>
<sequence>MAREGAEQLIVAERAVDTAFIEVTALMNLLCRRRLESNLAMSVGRDAMAKLVSSINNLQAVRDDMIDTHEHLNDVKTQIGCRTVMVGHLDKPDGAAANATTGLHVVAGNRTA</sequence>
<dbReference type="OrthoDB" id="7206175at2"/>
<gene>
    <name evidence="1" type="ORF">ABENE_08030</name>
</gene>
<proteinExistence type="predicted"/>
<accession>V4PF54</accession>
<comment type="caution">
    <text evidence="1">The sequence shown here is derived from an EMBL/GenBank/DDBJ whole genome shotgun (WGS) entry which is preliminary data.</text>
</comment>
<dbReference type="STRING" id="1121022.GCA_000376105_02678"/>
<protein>
    <recommendedName>
        <fullName evidence="3">Flagellin N-terminal domain-containing protein</fullName>
    </recommendedName>
</protein>
<dbReference type="Proteomes" id="UP000017837">
    <property type="component" value="Unassembled WGS sequence"/>
</dbReference>
<evidence type="ECO:0000313" key="2">
    <source>
        <dbReference type="Proteomes" id="UP000017837"/>
    </source>
</evidence>
<organism evidence="1 2">
    <name type="scientific">Asticcacaulis benevestitus DSM 16100 = ATCC BAA-896</name>
    <dbReference type="NCBI Taxonomy" id="1121022"/>
    <lineage>
        <taxon>Bacteria</taxon>
        <taxon>Pseudomonadati</taxon>
        <taxon>Pseudomonadota</taxon>
        <taxon>Alphaproteobacteria</taxon>
        <taxon>Caulobacterales</taxon>
        <taxon>Caulobacteraceae</taxon>
        <taxon>Asticcacaulis</taxon>
    </lineage>
</organism>